<dbReference type="STRING" id="1123392.GCA_000376425_01344"/>
<organism evidence="3 4">
    <name type="scientific">Thiobacillus denitrificans</name>
    <dbReference type="NCBI Taxonomy" id="36861"/>
    <lineage>
        <taxon>Bacteria</taxon>
        <taxon>Pseudomonadati</taxon>
        <taxon>Pseudomonadota</taxon>
        <taxon>Betaproteobacteria</taxon>
        <taxon>Nitrosomonadales</taxon>
        <taxon>Thiobacillaceae</taxon>
        <taxon>Thiobacillus</taxon>
    </lineage>
</organism>
<name>A0A106BMB5_THIDE</name>
<evidence type="ECO:0000313" key="4">
    <source>
        <dbReference type="Proteomes" id="UP000064243"/>
    </source>
</evidence>
<dbReference type="PANTHER" id="PTHR21180:SF32">
    <property type="entry name" value="ENDONUCLEASE_EXONUCLEASE_PHOSPHATASE FAMILY DOMAIN-CONTAINING PROTEIN 1"/>
    <property type="match status" value="1"/>
</dbReference>
<gene>
    <name evidence="3" type="ORF">ABW22_11195</name>
</gene>
<dbReference type="Pfam" id="PF12836">
    <property type="entry name" value="HHH_3"/>
    <property type="match status" value="1"/>
</dbReference>
<dbReference type="GO" id="GO:0015627">
    <property type="term" value="C:type II protein secretion system complex"/>
    <property type="evidence" value="ECO:0007669"/>
    <property type="project" value="TreeGrafter"/>
</dbReference>
<proteinExistence type="predicted"/>
<keyword evidence="4" id="KW-1185">Reference proteome</keyword>
<protein>
    <submittedName>
        <fullName evidence="3">Competence protein ComE</fullName>
    </submittedName>
</protein>
<dbReference type="PATRIC" id="fig|36861.3.peg.2018"/>
<dbReference type="AlphaFoldDB" id="A0A106BMB5"/>
<feature type="domain" description="Helix-hairpin-helix DNA-binding motif class 1" evidence="2">
    <location>
        <begin position="61"/>
        <end position="80"/>
    </location>
</feature>
<reference evidence="3 4" key="1">
    <citation type="journal article" date="2015" name="Appl. Environ. Microbiol.">
        <title>Aerobic and Anaerobic Thiosulfate Oxidation by a Cold-Adapted, Subglacial Chemoautotroph.</title>
        <authorList>
            <person name="Harrold Z.R."/>
            <person name="Skidmore M.L."/>
            <person name="Hamilton T.L."/>
            <person name="Desch L."/>
            <person name="Amada K."/>
            <person name="van Gelder W."/>
            <person name="Glover K."/>
            <person name="Roden E.E."/>
            <person name="Boyd E.S."/>
        </authorList>
    </citation>
    <scope>NUCLEOTIDE SEQUENCE [LARGE SCALE GENOMIC DNA]</scope>
    <source>
        <strain evidence="3 4">RG</strain>
    </source>
</reference>
<evidence type="ECO:0000256" key="1">
    <source>
        <dbReference type="SAM" id="SignalP"/>
    </source>
</evidence>
<feature type="chain" id="PRO_5007125668" evidence="1">
    <location>
        <begin position="22"/>
        <end position="90"/>
    </location>
</feature>
<dbReference type="InterPro" id="IPR010994">
    <property type="entry name" value="RuvA_2-like"/>
</dbReference>
<dbReference type="RefSeq" id="WP_059756414.1">
    <property type="nucleotide sequence ID" value="NZ_LDUG01000032.1"/>
</dbReference>
<accession>A0A106BMB5</accession>
<feature type="signal peptide" evidence="1">
    <location>
        <begin position="1"/>
        <end position="21"/>
    </location>
</feature>
<dbReference type="SUPFAM" id="SSF47781">
    <property type="entry name" value="RuvA domain 2-like"/>
    <property type="match status" value="1"/>
</dbReference>
<dbReference type="NCBIfam" id="TIGR00426">
    <property type="entry name" value="competence protein ComEA helix-hairpin-helix repeat region"/>
    <property type="match status" value="1"/>
</dbReference>
<evidence type="ECO:0000313" key="3">
    <source>
        <dbReference type="EMBL" id="KVW94783.1"/>
    </source>
</evidence>
<dbReference type="InterPro" id="IPR003583">
    <property type="entry name" value="Hlx-hairpin-Hlx_DNA-bd_motif"/>
</dbReference>
<dbReference type="Gene3D" id="1.10.150.280">
    <property type="entry name" value="AF1531-like domain"/>
    <property type="match status" value="1"/>
</dbReference>
<dbReference type="SMART" id="SM00278">
    <property type="entry name" value="HhH1"/>
    <property type="match status" value="2"/>
</dbReference>
<feature type="domain" description="Helix-hairpin-helix DNA-binding motif class 1" evidence="2">
    <location>
        <begin position="31"/>
        <end position="50"/>
    </location>
</feature>
<sequence>MNKLYKSLLVLAGLVAFPVFAAVNINTATQSELEMVKGLGPAKAKAIITYRETNGNFKHVDDLDNVKGFGKVSVEKLKEELSVVPEKVKK</sequence>
<comment type="caution">
    <text evidence="3">The sequence shown here is derived from an EMBL/GenBank/DDBJ whole genome shotgun (WGS) entry which is preliminary data.</text>
</comment>
<dbReference type="InterPro" id="IPR004509">
    <property type="entry name" value="Competence_ComEA_HhH"/>
</dbReference>
<dbReference type="PANTHER" id="PTHR21180">
    <property type="entry name" value="ENDONUCLEASE/EXONUCLEASE/PHOSPHATASE FAMILY DOMAIN-CONTAINING PROTEIN 1"/>
    <property type="match status" value="1"/>
</dbReference>
<keyword evidence="1" id="KW-0732">Signal</keyword>
<dbReference type="InterPro" id="IPR051675">
    <property type="entry name" value="Endo/Exo/Phosphatase_dom_1"/>
</dbReference>
<dbReference type="Proteomes" id="UP000064243">
    <property type="component" value="Unassembled WGS sequence"/>
</dbReference>
<dbReference type="GO" id="GO:0015628">
    <property type="term" value="P:protein secretion by the type II secretion system"/>
    <property type="evidence" value="ECO:0007669"/>
    <property type="project" value="TreeGrafter"/>
</dbReference>
<dbReference type="OrthoDB" id="8687931at2"/>
<dbReference type="EMBL" id="LDUG01000032">
    <property type="protein sequence ID" value="KVW94783.1"/>
    <property type="molecule type" value="Genomic_DNA"/>
</dbReference>
<dbReference type="GO" id="GO:0006281">
    <property type="term" value="P:DNA repair"/>
    <property type="evidence" value="ECO:0007669"/>
    <property type="project" value="InterPro"/>
</dbReference>
<dbReference type="GO" id="GO:0003677">
    <property type="term" value="F:DNA binding"/>
    <property type="evidence" value="ECO:0007669"/>
    <property type="project" value="InterPro"/>
</dbReference>
<evidence type="ECO:0000259" key="2">
    <source>
        <dbReference type="SMART" id="SM00278"/>
    </source>
</evidence>